<feature type="compositionally biased region" description="Basic and acidic residues" evidence="1">
    <location>
        <begin position="776"/>
        <end position="836"/>
    </location>
</feature>
<proteinExistence type="predicted"/>
<reference evidence="2 3" key="1">
    <citation type="journal article" date="2016" name="Sci. Rep.">
        <title>Metabolic traits of an uncultured archaeal lineage -MSBL1- from brine pools of the Red Sea.</title>
        <authorList>
            <person name="Mwirichia R."/>
            <person name="Alam I."/>
            <person name="Rashid M."/>
            <person name="Vinu M."/>
            <person name="Ba-Alawi W."/>
            <person name="Anthony Kamau A."/>
            <person name="Kamanda Ngugi D."/>
            <person name="Goker M."/>
            <person name="Klenk H.P."/>
            <person name="Bajic V."/>
            <person name="Stingl U."/>
        </authorList>
    </citation>
    <scope>NUCLEOTIDE SEQUENCE [LARGE SCALE GENOMIC DNA]</scope>
    <source>
        <strain evidence="2">SCGC-AAA259E19</strain>
    </source>
</reference>
<evidence type="ECO:0000256" key="1">
    <source>
        <dbReference type="SAM" id="MobiDB-lite"/>
    </source>
</evidence>
<dbReference type="EMBL" id="LHXO01000078">
    <property type="protein sequence ID" value="KXA94152.1"/>
    <property type="molecule type" value="Genomic_DNA"/>
</dbReference>
<accession>A0A133UIX2</accession>
<protein>
    <submittedName>
        <fullName evidence="2">Uncharacterized protein</fullName>
    </submittedName>
</protein>
<evidence type="ECO:0000313" key="3">
    <source>
        <dbReference type="Proteomes" id="UP000070284"/>
    </source>
</evidence>
<dbReference type="AlphaFoldDB" id="A0A133UIX2"/>
<evidence type="ECO:0000313" key="2">
    <source>
        <dbReference type="EMBL" id="KXA94152.1"/>
    </source>
</evidence>
<organism evidence="2 3">
    <name type="scientific">candidate division MSBL1 archaeon SCGC-AAA259E19</name>
    <dbReference type="NCBI Taxonomy" id="1698264"/>
    <lineage>
        <taxon>Archaea</taxon>
        <taxon>Methanobacteriati</taxon>
        <taxon>Methanobacteriota</taxon>
        <taxon>candidate division MSBL1</taxon>
    </lineage>
</organism>
<comment type="caution">
    <text evidence="2">The sequence shown here is derived from an EMBL/GenBank/DDBJ whole genome shotgun (WGS) entry which is preliminary data.</text>
</comment>
<name>A0A133UIX2_9EURY</name>
<keyword evidence="3" id="KW-1185">Reference proteome</keyword>
<gene>
    <name evidence="2" type="ORF">AKJ65_05230</name>
</gene>
<feature type="region of interest" description="Disordered" evidence="1">
    <location>
        <begin position="762"/>
        <end position="847"/>
    </location>
</feature>
<dbReference type="Proteomes" id="UP000070284">
    <property type="component" value="Unassembled WGS sequence"/>
</dbReference>
<sequence length="911" mass="105022">MNELKPEGDSKKFQDVLREEVKKCPLIPVQNGFETPQETKRVRGNFDDLLSGDLFGELCLHTDERRLRNELDSLDIEYIDYSELRKRINEISDDLSLEERANLINRLVETDSIEGKTPPKLLINGEEETIQPKSTVFLPPEGEEISLPDWVPQRILHPKLTSLLREKFEVSRIRDLRLKLEDFKVSEYNLASLVQSIVAETNRRVEKEEKGELQWRKEMLQALWNLYSSRGENVTLPGDISIPLPTRNGDFRKADSLYLGEGYPNCKILEELYGPVESNLFVISPEELKFCEEPEKIEEFLCWLGVAKKPRHVEKEVNNSGYLNYVLNSLQFPAKFGNLTLDNARKVKYSSHRLKVQSIDKLEEIIEKSDPHAIICYLATISGELDSWRREGDEDAVLKVKPANKINWRSLKGQEIPSYPLWLLENEDWLPVENGSSRQVPKVCSIAKEVKDLSPVVGYPAVDMSHSLIEEERLDKTLVSTTLRKVGVSNTLEELSWDSFYKILLELPSLDPEGEKARHLYRVLIENKKGSPSSEKHEEFLEKGKMLGEFDGEKSYYPVDELYYLENATLPETIISQYPILELGERRGAAQVKKIFGVERLSMDKVSIRNPEFKEHPLSKEFKSELERLKPLVYALRVDKDQKFTERNRIRELEVILCKSFEANASVGDKEFEIKLENGKFITEGSKVFLVYEPEEFEKNILKDERLASLVGDIFSSVLNVDISDKTYILAQSDNRENALRFTEGIGEEALNKARKYLQGKEDSEITFVAPEPTPVEEKETEEEKKEEREERERGVESEEEQKGEKEIESVKIREKEMPVSEKRNIEIRRVTKRSETPTSTGPRKRADADLAEKISLKFEEENNRSPIPVSHIQGGGAYGCDIISFETESKMNKFKDEANPEMIDRFIEVK</sequence>